<evidence type="ECO:0000256" key="1">
    <source>
        <dbReference type="SAM" id="Phobius"/>
    </source>
</evidence>
<protein>
    <recommendedName>
        <fullName evidence="4">PrgI family protein</fullName>
    </recommendedName>
</protein>
<keyword evidence="1" id="KW-0472">Membrane</keyword>
<dbReference type="Proteomes" id="UP000022645">
    <property type="component" value="Unassembled WGS sequence"/>
</dbReference>
<evidence type="ECO:0000313" key="2">
    <source>
        <dbReference type="EMBL" id="EUC52105.1"/>
    </source>
</evidence>
<accession>X8IQN6</accession>
<reference evidence="2 3" key="1">
    <citation type="submission" date="2014-01" db="EMBL/GenBank/DDBJ databases">
        <authorList>
            <person name="Durkin A.S."/>
            <person name="McCorrison J."/>
            <person name="Torralba M."/>
            <person name="Gillis M."/>
            <person name="Haft D.H."/>
            <person name="Methe B."/>
            <person name="Sutton G."/>
            <person name="Nelson K.E."/>
        </authorList>
    </citation>
    <scope>NUCLEOTIDE SEQUENCE [LARGE SCALE GENOMIC DNA]</scope>
    <source>
        <strain evidence="2 3">ATCC 33093</strain>
    </source>
</reference>
<proteinExistence type="predicted"/>
<evidence type="ECO:0000313" key="3">
    <source>
        <dbReference type="Proteomes" id="UP000022645"/>
    </source>
</evidence>
<sequence length="98" mass="11761">MAKTITTTSIESKNRVFGSYDVWDFLFIMLYVMLSYGLRLYVHPRLRIPFFIFSVIVAVFLTSRSSMNKRRKNYESLYFLLSADISAYRPFYRKNEEE</sequence>
<gene>
    <name evidence="2" type="ORF">HMPREF0581_0313</name>
</gene>
<evidence type="ECO:0008006" key="4">
    <source>
        <dbReference type="Google" id="ProtNLM"/>
    </source>
</evidence>
<feature type="transmembrane region" description="Helical" evidence="1">
    <location>
        <begin position="48"/>
        <end position="67"/>
    </location>
</feature>
<dbReference type="InterPro" id="IPR020275">
    <property type="entry name" value="DUF5592"/>
</dbReference>
<organism evidence="2 3">
    <name type="scientific">Mogibacterium timidum ATCC 33093</name>
    <dbReference type="NCBI Taxonomy" id="1401079"/>
    <lineage>
        <taxon>Bacteria</taxon>
        <taxon>Bacillati</taxon>
        <taxon>Bacillota</taxon>
        <taxon>Clostridia</taxon>
        <taxon>Peptostreptococcales</taxon>
        <taxon>Anaerovoracaceae</taxon>
        <taxon>Mogibacterium</taxon>
    </lineage>
</organism>
<keyword evidence="1" id="KW-0812">Transmembrane</keyword>
<dbReference type="Pfam" id="PF17332">
    <property type="entry name" value="DUF5592"/>
    <property type="match status" value="1"/>
</dbReference>
<dbReference type="RefSeq" id="WP_036381246.1">
    <property type="nucleotide sequence ID" value="NZ_JALU01000020.1"/>
</dbReference>
<name>X8IQN6_9FIRM</name>
<dbReference type="AlphaFoldDB" id="X8IQN6"/>
<dbReference type="EMBL" id="JALU01000020">
    <property type="protein sequence ID" value="EUC52105.1"/>
    <property type="molecule type" value="Genomic_DNA"/>
</dbReference>
<feature type="transmembrane region" description="Helical" evidence="1">
    <location>
        <begin position="22"/>
        <end position="42"/>
    </location>
</feature>
<comment type="caution">
    <text evidence="2">The sequence shown here is derived from an EMBL/GenBank/DDBJ whole genome shotgun (WGS) entry which is preliminary data.</text>
</comment>
<keyword evidence="1" id="KW-1133">Transmembrane helix</keyword>